<dbReference type="PANTHER" id="PTHR46401">
    <property type="entry name" value="GLYCOSYLTRANSFERASE WBBK-RELATED"/>
    <property type="match status" value="1"/>
</dbReference>
<reference evidence="2 3" key="1">
    <citation type="submission" date="2016-02" db="EMBL/GenBank/DDBJ databases">
        <authorList>
            <person name="Wen L."/>
            <person name="He K."/>
            <person name="Yang H."/>
        </authorList>
    </citation>
    <scope>NUCLEOTIDE SEQUENCE [LARGE SCALE GENOMIC DNA]</scope>
    <source>
        <strain evidence="2 3">CV41</strain>
    </source>
</reference>
<evidence type="ECO:0000256" key="1">
    <source>
        <dbReference type="ARBA" id="ARBA00022679"/>
    </source>
</evidence>
<sequence length="350" mass="38975">MNKGTTRLGTIWYDCTKSAKATHRSGLQRVAHKLLEELGEAATPTQGLEWVPRARAEDWFLTAEVFGPSERPEFAEILANRPCRMAAIFYDAIPLKQPHITWPASVARHPAYMKMLASFDLVLAISEASRRELLDYWAWMGLSRVPRVEAIQLGSNFAASPRALPKPERAEGPALLLCVGIIEPRKNQRFLLDVCAPLWAEGAEFELHVVGRVNPHFGKPIIEQMKRVARGRSRVRYHKHLSDEGLAGLYERATVNVFPTIAEGCGLPVLESLWRGVPCLCSDIPAIRENATDGGVLLLPPNDGEAWARALREVTQSGSVLWERLRSEVAARPLPTWADTAKQALGYLHL</sequence>
<evidence type="ECO:0008006" key="4">
    <source>
        <dbReference type="Google" id="ProtNLM"/>
    </source>
</evidence>
<evidence type="ECO:0000313" key="2">
    <source>
        <dbReference type="EMBL" id="KXU34315.1"/>
    </source>
</evidence>
<proteinExistence type="predicted"/>
<keyword evidence="3" id="KW-1185">Reference proteome</keyword>
<comment type="caution">
    <text evidence="2">The sequence shown here is derived from an EMBL/GenBank/DDBJ whole genome shotgun (WGS) entry which is preliminary data.</text>
</comment>
<name>A0A139SIB3_9BACT</name>
<evidence type="ECO:0000313" key="3">
    <source>
        <dbReference type="Proteomes" id="UP000071392"/>
    </source>
</evidence>
<dbReference type="AlphaFoldDB" id="A0A139SIB3"/>
<dbReference type="SUPFAM" id="SSF53756">
    <property type="entry name" value="UDP-Glycosyltransferase/glycogen phosphorylase"/>
    <property type="match status" value="1"/>
</dbReference>
<gene>
    <name evidence="2" type="ORF">AXK12_07515</name>
</gene>
<dbReference type="RefSeq" id="WP_068713031.1">
    <property type="nucleotide sequence ID" value="NZ_LSZP01000059.1"/>
</dbReference>
<organism evidence="2 3">
    <name type="scientific">Cephaloticoccus capnophilus</name>
    <dbReference type="NCBI Taxonomy" id="1548208"/>
    <lineage>
        <taxon>Bacteria</taxon>
        <taxon>Pseudomonadati</taxon>
        <taxon>Verrucomicrobiota</taxon>
        <taxon>Opitutia</taxon>
        <taxon>Opitutales</taxon>
        <taxon>Opitutaceae</taxon>
        <taxon>Cephaloticoccus</taxon>
    </lineage>
</organism>
<dbReference type="PANTHER" id="PTHR46401:SF2">
    <property type="entry name" value="GLYCOSYLTRANSFERASE WBBK-RELATED"/>
    <property type="match status" value="1"/>
</dbReference>
<dbReference type="OrthoDB" id="186663at2"/>
<accession>A0A139SIB3</accession>
<dbReference type="Gene3D" id="3.40.50.2000">
    <property type="entry name" value="Glycogen Phosphorylase B"/>
    <property type="match status" value="1"/>
</dbReference>
<dbReference type="Pfam" id="PF13692">
    <property type="entry name" value="Glyco_trans_1_4"/>
    <property type="match status" value="1"/>
</dbReference>
<dbReference type="GO" id="GO:0016757">
    <property type="term" value="F:glycosyltransferase activity"/>
    <property type="evidence" value="ECO:0007669"/>
    <property type="project" value="TreeGrafter"/>
</dbReference>
<dbReference type="Proteomes" id="UP000071392">
    <property type="component" value="Unassembled WGS sequence"/>
</dbReference>
<dbReference type="CDD" id="cd03809">
    <property type="entry name" value="GT4_MtfB-like"/>
    <property type="match status" value="1"/>
</dbReference>
<protein>
    <recommendedName>
        <fullName evidence="4">Glycosyl transferase family 1 domain-containing protein</fullName>
    </recommendedName>
</protein>
<dbReference type="EMBL" id="LSZP01000059">
    <property type="protein sequence ID" value="KXU34315.1"/>
    <property type="molecule type" value="Genomic_DNA"/>
</dbReference>
<dbReference type="STRING" id="1548208.AXK12_07515"/>
<keyword evidence="1" id="KW-0808">Transferase</keyword>